<evidence type="ECO:0000256" key="6">
    <source>
        <dbReference type="ARBA" id="ARBA00022833"/>
    </source>
</evidence>
<feature type="compositionally biased region" description="Polar residues" evidence="10">
    <location>
        <begin position="265"/>
        <end position="279"/>
    </location>
</feature>
<feature type="region of interest" description="Disordered" evidence="10">
    <location>
        <begin position="264"/>
        <end position="343"/>
    </location>
</feature>
<comment type="similarity">
    <text evidence="2">Belongs to the krueppel C2H2-type zinc-finger protein family.</text>
</comment>
<evidence type="ECO:0000259" key="12">
    <source>
        <dbReference type="PROSITE" id="PS50804"/>
    </source>
</evidence>
<dbReference type="PROSITE" id="PS50157">
    <property type="entry name" value="ZINC_FINGER_C2H2_2"/>
    <property type="match status" value="7"/>
</dbReference>
<organism evidence="13 14">
    <name type="scientific">Podarcis lilfordi</name>
    <name type="common">Lilford's wall lizard</name>
    <dbReference type="NCBI Taxonomy" id="74358"/>
    <lineage>
        <taxon>Eukaryota</taxon>
        <taxon>Metazoa</taxon>
        <taxon>Chordata</taxon>
        <taxon>Craniata</taxon>
        <taxon>Vertebrata</taxon>
        <taxon>Euteleostomi</taxon>
        <taxon>Lepidosauria</taxon>
        <taxon>Squamata</taxon>
        <taxon>Bifurcata</taxon>
        <taxon>Unidentata</taxon>
        <taxon>Episquamata</taxon>
        <taxon>Laterata</taxon>
        <taxon>Lacertibaenia</taxon>
        <taxon>Lacertidae</taxon>
        <taxon>Podarcis</taxon>
    </lineage>
</organism>
<dbReference type="PROSITE" id="PS50804">
    <property type="entry name" value="SCAN_BOX"/>
    <property type="match status" value="1"/>
</dbReference>
<keyword evidence="3" id="KW-0479">Metal-binding</keyword>
<reference evidence="13" key="1">
    <citation type="submission" date="2022-12" db="EMBL/GenBank/DDBJ databases">
        <authorList>
            <person name="Alioto T."/>
            <person name="Alioto T."/>
            <person name="Gomez Garrido J."/>
        </authorList>
    </citation>
    <scope>NUCLEOTIDE SEQUENCE</scope>
</reference>
<evidence type="ECO:0000256" key="5">
    <source>
        <dbReference type="ARBA" id="ARBA00022771"/>
    </source>
</evidence>
<dbReference type="Pfam" id="PF02023">
    <property type="entry name" value="SCAN"/>
    <property type="match status" value="1"/>
</dbReference>
<evidence type="ECO:0000256" key="10">
    <source>
        <dbReference type="SAM" id="MobiDB-lite"/>
    </source>
</evidence>
<evidence type="ECO:0000256" key="8">
    <source>
        <dbReference type="ARBA" id="ARBA00023242"/>
    </source>
</evidence>
<feature type="domain" description="C2H2-type" evidence="11">
    <location>
        <begin position="491"/>
        <end position="518"/>
    </location>
</feature>
<gene>
    <name evidence="13" type="ORF">PODLI_1B023121</name>
</gene>
<feature type="domain" description="C2H2-type" evidence="11">
    <location>
        <begin position="393"/>
        <end position="420"/>
    </location>
</feature>
<evidence type="ECO:0000256" key="2">
    <source>
        <dbReference type="ARBA" id="ARBA00006991"/>
    </source>
</evidence>
<keyword evidence="5 9" id="KW-0863">Zinc-finger</keyword>
<sequence>MEPEIKMEQSWSPEFGEQRSICPKTGRLKEVLVEAQQNVKQEPNDEPSRNWDAQLQEFLKMLQDSHSGEGNPQVPETRDWDNPKVLEVTSEGVTDDHSWPRALWASQIQPRLAGEAQEDHETNLGATPSGKEKARTPSGDGAEMERQRRCFRELCYEEADGPYKLCRQLQECCHQWLKPERHTKEQILELVTLEQFLAVLPSEMQSWVRERNPGSCAWAVTLAEEFLLSQKEVNSWEVQITGMSEKELVNPRKAEQALPGMVKMQLSTRPKQGDKQSVSLLAGDRRLSESKRQKRLRESPEQTEQRKTTLKAGQEKDFLFQGEADKNQRRAETQKRKDTEKKADPIIIQKGVCKDATQQHEKNDMEYDTGGEICGQKAHGSTDGAIPTEETPYKCWQCGRSFSSSSDLLIHERSHVGEKLYKCSHCGKRETIQTGQTAHKCSHCGKNFHWIPQVKTRGREERYSCTECDKSYSSKSVLLKHQQLHRGEKPYKCCFCPESYINWWELKAHRQTHRGDTPHKPYKCSHCGKFFLWNSQFLSRKSSHTAFCCYCGKGFIKNSELVEHEKTHTAEEPLACFICGENFGVSAELFAHVRKHRENQLQCSVCGGLQEQFVSP</sequence>
<dbReference type="PROSITE" id="PS00028">
    <property type="entry name" value="ZINC_FINGER_C2H2_1"/>
    <property type="match status" value="5"/>
</dbReference>
<feature type="domain" description="C2H2-type" evidence="11">
    <location>
        <begin position="546"/>
        <end position="573"/>
    </location>
</feature>
<keyword evidence="7" id="KW-0238">DNA-binding</keyword>
<comment type="subcellular location">
    <subcellularLocation>
        <location evidence="1">Nucleus</location>
    </subcellularLocation>
</comment>
<dbReference type="Gene3D" id="3.30.160.60">
    <property type="entry name" value="Classic Zinc Finger"/>
    <property type="match status" value="5"/>
</dbReference>
<evidence type="ECO:0000256" key="3">
    <source>
        <dbReference type="ARBA" id="ARBA00022723"/>
    </source>
</evidence>
<dbReference type="CDD" id="cd07936">
    <property type="entry name" value="SCAN"/>
    <property type="match status" value="1"/>
</dbReference>
<dbReference type="SUPFAM" id="SSF57667">
    <property type="entry name" value="beta-beta-alpha zinc fingers"/>
    <property type="match status" value="4"/>
</dbReference>
<evidence type="ECO:0000256" key="9">
    <source>
        <dbReference type="PROSITE-ProRule" id="PRU00042"/>
    </source>
</evidence>
<dbReference type="SUPFAM" id="SSF47353">
    <property type="entry name" value="Retrovirus capsid dimerization domain-like"/>
    <property type="match status" value="1"/>
</dbReference>
<evidence type="ECO:0000313" key="14">
    <source>
        <dbReference type="Proteomes" id="UP001178461"/>
    </source>
</evidence>
<dbReference type="AlphaFoldDB" id="A0AA35K046"/>
<feature type="compositionally biased region" description="Basic and acidic residues" evidence="10">
    <location>
        <begin position="283"/>
        <end position="343"/>
    </location>
</feature>
<evidence type="ECO:0000256" key="1">
    <source>
        <dbReference type="ARBA" id="ARBA00004123"/>
    </source>
</evidence>
<dbReference type="GO" id="GO:0008270">
    <property type="term" value="F:zinc ion binding"/>
    <property type="evidence" value="ECO:0007669"/>
    <property type="project" value="UniProtKB-KW"/>
</dbReference>
<feature type="domain" description="C2H2-type" evidence="11">
    <location>
        <begin position="574"/>
        <end position="601"/>
    </location>
</feature>
<dbReference type="Pfam" id="PF00096">
    <property type="entry name" value="zf-C2H2"/>
    <property type="match status" value="4"/>
</dbReference>
<evidence type="ECO:0000259" key="11">
    <source>
        <dbReference type="PROSITE" id="PS50157"/>
    </source>
</evidence>
<keyword evidence="8" id="KW-0539">Nucleus</keyword>
<name>A0AA35K046_9SAUR</name>
<keyword evidence="4" id="KW-0677">Repeat</keyword>
<feature type="domain" description="C2H2-type" evidence="11">
    <location>
        <begin position="522"/>
        <end position="545"/>
    </location>
</feature>
<protein>
    <submittedName>
        <fullName evidence="13">Zinc finger protein 397-like</fullName>
    </submittedName>
</protein>
<feature type="domain" description="SCAN box" evidence="12">
    <location>
        <begin position="148"/>
        <end position="226"/>
    </location>
</feature>
<dbReference type="GO" id="GO:0000981">
    <property type="term" value="F:DNA-binding transcription factor activity, RNA polymerase II-specific"/>
    <property type="evidence" value="ECO:0007669"/>
    <property type="project" value="TreeGrafter"/>
</dbReference>
<dbReference type="SMART" id="SM00431">
    <property type="entry name" value="SCAN"/>
    <property type="match status" value="1"/>
</dbReference>
<evidence type="ECO:0000313" key="13">
    <source>
        <dbReference type="EMBL" id="CAI5768394.1"/>
    </source>
</evidence>
<proteinExistence type="inferred from homology"/>
<dbReference type="FunFam" id="1.10.4020.10:FF:000001">
    <property type="entry name" value="zinc finger protein 263 isoform X1"/>
    <property type="match status" value="1"/>
</dbReference>
<dbReference type="FunFam" id="3.30.160.60:FF:000088">
    <property type="entry name" value="Zinc finger and SCAN domain containing 2"/>
    <property type="match status" value="1"/>
</dbReference>
<dbReference type="PANTHER" id="PTHR23226:SF416">
    <property type="entry name" value="FI01424P"/>
    <property type="match status" value="1"/>
</dbReference>
<dbReference type="PANTHER" id="PTHR23226">
    <property type="entry name" value="ZINC FINGER AND SCAN DOMAIN-CONTAINING"/>
    <property type="match status" value="1"/>
</dbReference>
<dbReference type="EMBL" id="OX395127">
    <property type="protein sequence ID" value="CAI5768394.1"/>
    <property type="molecule type" value="Genomic_DNA"/>
</dbReference>
<feature type="region of interest" description="Disordered" evidence="10">
    <location>
        <begin position="1"/>
        <end position="20"/>
    </location>
</feature>
<evidence type="ECO:0000256" key="7">
    <source>
        <dbReference type="ARBA" id="ARBA00023125"/>
    </source>
</evidence>
<feature type="region of interest" description="Disordered" evidence="10">
    <location>
        <begin position="112"/>
        <end position="143"/>
    </location>
</feature>
<dbReference type="InterPro" id="IPR038269">
    <property type="entry name" value="SCAN_sf"/>
</dbReference>
<feature type="domain" description="C2H2-type" evidence="11">
    <location>
        <begin position="421"/>
        <end position="448"/>
    </location>
</feature>
<dbReference type="InterPro" id="IPR013087">
    <property type="entry name" value="Znf_C2H2_type"/>
</dbReference>
<dbReference type="InterPro" id="IPR036236">
    <property type="entry name" value="Znf_C2H2_sf"/>
</dbReference>
<keyword evidence="14" id="KW-1185">Reference proteome</keyword>
<dbReference type="GO" id="GO:0000978">
    <property type="term" value="F:RNA polymerase II cis-regulatory region sequence-specific DNA binding"/>
    <property type="evidence" value="ECO:0007669"/>
    <property type="project" value="TreeGrafter"/>
</dbReference>
<dbReference type="Proteomes" id="UP001178461">
    <property type="component" value="Chromosome 2"/>
</dbReference>
<dbReference type="GO" id="GO:0005634">
    <property type="term" value="C:nucleus"/>
    <property type="evidence" value="ECO:0007669"/>
    <property type="project" value="UniProtKB-SubCell"/>
</dbReference>
<accession>A0AA35K046</accession>
<feature type="region of interest" description="Disordered" evidence="10">
    <location>
        <begin position="63"/>
        <end position="83"/>
    </location>
</feature>
<dbReference type="SMART" id="SM00355">
    <property type="entry name" value="ZnF_C2H2"/>
    <property type="match status" value="7"/>
</dbReference>
<dbReference type="InterPro" id="IPR003309">
    <property type="entry name" value="SCAN_dom"/>
</dbReference>
<dbReference type="FunFam" id="3.30.160.60:FF:000706">
    <property type="entry name" value="Zinc finger protein"/>
    <property type="match status" value="1"/>
</dbReference>
<feature type="domain" description="C2H2-type" evidence="11">
    <location>
        <begin position="463"/>
        <end position="490"/>
    </location>
</feature>
<keyword evidence="6" id="KW-0862">Zinc</keyword>
<dbReference type="Gene3D" id="1.10.4020.10">
    <property type="entry name" value="DNA breaking-rejoining enzymes"/>
    <property type="match status" value="1"/>
</dbReference>
<evidence type="ECO:0000256" key="4">
    <source>
        <dbReference type="ARBA" id="ARBA00022737"/>
    </source>
</evidence>